<dbReference type="EMBL" id="CM020620">
    <property type="protein sequence ID" value="KAK1870286.1"/>
    <property type="molecule type" value="Genomic_DNA"/>
</dbReference>
<gene>
    <name evidence="1" type="ORF">I4F81_012748</name>
</gene>
<comment type="caution">
    <text evidence="1">The sequence shown here is derived from an EMBL/GenBank/DDBJ whole genome shotgun (WGS) entry which is preliminary data.</text>
</comment>
<protein>
    <submittedName>
        <fullName evidence="1">Uncharacterized protein</fullName>
    </submittedName>
</protein>
<proteinExistence type="predicted"/>
<evidence type="ECO:0000313" key="1">
    <source>
        <dbReference type="EMBL" id="KAK1870286.1"/>
    </source>
</evidence>
<keyword evidence="2" id="KW-1185">Reference proteome</keyword>
<sequence>MAAPPPGSVPVLKRRSENRVLEDVKKVALKHCDGLVKEFVDCTKAHTLSVVWACRSQQRALNECLGTITRDEAVLNRAREEFAAKFPMEVLRWTPAEDSPAT</sequence>
<name>A0ACC3CJ14_PYRYE</name>
<evidence type="ECO:0000313" key="2">
    <source>
        <dbReference type="Proteomes" id="UP000798662"/>
    </source>
</evidence>
<accession>A0ACC3CJ14</accession>
<dbReference type="Proteomes" id="UP000798662">
    <property type="component" value="Chromosome 3"/>
</dbReference>
<organism evidence="1 2">
    <name type="scientific">Pyropia yezoensis</name>
    <name type="common">Susabi-nori</name>
    <name type="synonym">Porphyra yezoensis</name>
    <dbReference type="NCBI Taxonomy" id="2788"/>
    <lineage>
        <taxon>Eukaryota</taxon>
        <taxon>Rhodophyta</taxon>
        <taxon>Bangiophyceae</taxon>
        <taxon>Bangiales</taxon>
        <taxon>Bangiaceae</taxon>
        <taxon>Pyropia</taxon>
    </lineage>
</organism>
<reference evidence="1" key="1">
    <citation type="submission" date="2019-11" db="EMBL/GenBank/DDBJ databases">
        <title>Nori genome reveals adaptations in red seaweeds to the harsh intertidal environment.</title>
        <authorList>
            <person name="Wang D."/>
            <person name="Mao Y."/>
        </authorList>
    </citation>
    <scope>NUCLEOTIDE SEQUENCE</scope>
    <source>
        <tissue evidence="1">Gametophyte</tissue>
    </source>
</reference>